<dbReference type="EMBL" id="CP011388">
    <property type="protein sequence ID" value="ANE47984.1"/>
    <property type="molecule type" value="Genomic_DNA"/>
</dbReference>
<dbReference type="OrthoDB" id="2608899at2"/>
<dbReference type="RefSeq" id="WP_068609263.1">
    <property type="nucleotide sequence ID" value="NZ_CP011388.1"/>
</dbReference>
<evidence type="ECO:0000313" key="3">
    <source>
        <dbReference type="Proteomes" id="UP000076927"/>
    </source>
</evidence>
<keyword evidence="1" id="KW-1133">Transmembrane helix</keyword>
<keyword evidence="1" id="KW-0812">Transmembrane</keyword>
<evidence type="ECO:0000313" key="2">
    <source>
        <dbReference type="EMBL" id="ANE47984.1"/>
    </source>
</evidence>
<protein>
    <submittedName>
        <fullName evidence="2">Uncharacterized protein</fullName>
    </submittedName>
</protein>
<sequence length="208" mass="23200">MNAGYLSLLLSSSALILLASGWKEVLLPGISHRAVLLFFIAVFTATWFWIPLTPGVKLNGGALVLLLASIRPMYRQKDKLLVLQCLSVALLVGSIYLFMNRLDDVSPVLTIYMPRWEQILILGSIVGITVRKPGEQVTVITFALLFAASAHGWGLPGNETIYMGKPEFYDAWWVLIVSARVLSVTTEGVEKWFKRLPALPGRWKGWKK</sequence>
<reference evidence="2 3" key="1">
    <citation type="submission" date="2015-01" db="EMBL/GenBank/DDBJ databases">
        <title>Paenibacillus swuensis/DY6/whole genome sequencing.</title>
        <authorList>
            <person name="Kim M.K."/>
            <person name="Srinivasan S."/>
            <person name="Lee J.-J."/>
        </authorList>
    </citation>
    <scope>NUCLEOTIDE SEQUENCE [LARGE SCALE GENOMIC DNA]</scope>
    <source>
        <strain evidence="2 3">DY6</strain>
    </source>
</reference>
<organism evidence="2 3">
    <name type="scientific">Paenibacillus swuensis</name>
    <dbReference type="NCBI Taxonomy" id="1178515"/>
    <lineage>
        <taxon>Bacteria</taxon>
        <taxon>Bacillati</taxon>
        <taxon>Bacillota</taxon>
        <taxon>Bacilli</taxon>
        <taxon>Bacillales</taxon>
        <taxon>Paenibacillaceae</taxon>
        <taxon>Paenibacillus</taxon>
    </lineage>
</organism>
<gene>
    <name evidence="2" type="ORF">SY83_18685</name>
</gene>
<feature type="transmembrane region" description="Helical" evidence="1">
    <location>
        <begin position="80"/>
        <end position="99"/>
    </location>
</feature>
<dbReference type="AlphaFoldDB" id="A0A172TM48"/>
<feature type="transmembrane region" description="Helical" evidence="1">
    <location>
        <begin position="137"/>
        <end position="156"/>
    </location>
</feature>
<dbReference type="KEGG" id="pswu:SY83_18685"/>
<evidence type="ECO:0000256" key="1">
    <source>
        <dbReference type="SAM" id="Phobius"/>
    </source>
</evidence>
<proteinExistence type="predicted"/>
<accession>A0A172TM48</accession>
<dbReference type="STRING" id="1178515.SY83_18685"/>
<feature type="transmembrane region" description="Helical" evidence="1">
    <location>
        <begin position="37"/>
        <end position="68"/>
    </location>
</feature>
<keyword evidence="1" id="KW-0472">Membrane</keyword>
<name>A0A172TM48_9BACL</name>
<dbReference type="Proteomes" id="UP000076927">
    <property type="component" value="Chromosome"/>
</dbReference>
<keyword evidence="3" id="KW-1185">Reference proteome</keyword>
<dbReference type="PATRIC" id="fig|1178515.4.peg.3771"/>